<dbReference type="Proteomes" id="UP000499080">
    <property type="component" value="Unassembled WGS sequence"/>
</dbReference>
<feature type="compositionally biased region" description="Low complexity" evidence="1">
    <location>
        <begin position="28"/>
        <end position="43"/>
    </location>
</feature>
<protein>
    <submittedName>
        <fullName evidence="2">Uncharacterized protein</fullName>
    </submittedName>
</protein>
<dbReference type="AlphaFoldDB" id="A0A4Y2UYQ3"/>
<comment type="caution">
    <text evidence="2">The sequence shown here is derived from an EMBL/GenBank/DDBJ whole genome shotgun (WGS) entry which is preliminary data.</text>
</comment>
<sequence length="67" mass="7163">MVYALFYQLSRSAFDGDDIFSIADPLSSDKTASSSSKPTSTAATKKEAEKKPVDLFDDPLSGLLGDD</sequence>
<evidence type="ECO:0000256" key="1">
    <source>
        <dbReference type="SAM" id="MobiDB-lite"/>
    </source>
</evidence>
<reference evidence="2 3" key="1">
    <citation type="journal article" date="2019" name="Sci. Rep.">
        <title>Orb-weaving spider Araneus ventricosus genome elucidates the spidroin gene catalogue.</title>
        <authorList>
            <person name="Kono N."/>
            <person name="Nakamura H."/>
            <person name="Ohtoshi R."/>
            <person name="Moran D.A.P."/>
            <person name="Shinohara A."/>
            <person name="Yoshida Y."/>
            <person name="Fujiwara M."/>
            <person name="Mori M."/>
            <person name="Tomita M."/>
            <person name="Arakawa K."/>
        </authorList>
    </citation>
    <scope>NUCLEOTIDE SEQUENCE [LARGE SCALE GENOMIC DNA]</scope>
</reference>
<evidence type="ECO:0000313" key="3">
    <source>
        <dbReference type="Proteomes" id="UP000499080"/>
    </source>
</evidence>
<feature type="region of interest" description="Disordered" evidence="1">
    <location>
        <begin position="25"/>
        <end position="67"/>
    </location>
</feature>
<gene>
    <name evidence="2" type="ORF">AVEN_209573_1</name>
</gene>
<name>A0A4Y2UYQ3_ARAVE</name>
<feature type="compositionally biased region" description="Basic and acidic residues" evidence="1">
    <location>
        <begin position="44"/>
        <end position="54"/>
    </location>
</feature>
<accession>A0A4Y2UYQ3</accession>
<proteinExistence type="predicted"/>
<keyword evidence="3" id="KW-1185">Reference proteome</keyword>
<dbReference type="EMBL" id="BGPR01041165">
    <property type="protein sequence ID" value="GBO17402.1"/>
    <property type="molecule type" value="Genomic_DNA"/>
</dbReference>
<organism evidence="2 3">
    <name type="scientific">Araneus ventricosus</name>
    <name type="common">Orbweaver spider</name>
    <name type="synonym">Epeira ventricosa</name>
    <dbReference type="NCBI Taxonomy" id="182803"/>
    <lineage>
        <taxon>Eukaryota</taxon>
        <taxon>Metazoa</taxon>
        <taxon>Ecdysozoa</taxon>
        <taxon>Arthropoda</taxon>
        <taxon>Chelicerata</taxon>
        <taxon>Arachnida</taxon>
        <taxon>Araneae</taxon>
        <taxon>Araneomorphae</taxon>
        <taxon>Entelegynae</taxon>
        <taxon>Araneoidea</taxon>
        <taxon>Araneidae</taxon>
        <taxon>Araneus</taxon>
    </lineage>
</organism>
<evidence type="ECO:0000313" key="2">
    <source>
        <dbReference type="EMBL" id="GBO17402.1"/>
    </source>
</evidence>